<sequence>MSCHGGDDAFDTLSSHVCTYHGGSVSVAIVEGKGRVLLAERDFEAGERILLEYPLIEAVAGSELPAVRALRGLHEVRDFTQHLGRSGKGTGRREGGPARVPRDFLLGGTLLIDSGRGP</sequence>
<feature type="compositionally biased region" description="Basic and acidic residues" evidence="1">
    <location>
        <begin position="91"/>
        <end position="101"/>
    </location>
</feature>
<keyword evidence="3" id="KW-1185">Reference proteome</keyword>
<dbReference type="EMBL" id="CAJNDS010002379">
    <property type="protein sequence ID" value="CAE7455931.1"/>
    <property type="molecule type" value="Genomic_DNA"/>
</dbReference>
<organism evidence="2 3">
    <name type="scientific">Symbiodinium natans</name>
    <dbReference type="NCBI Taxonomy" id="878477"/>
    <lineage>
        <taxon>Eukaryota</taxon>
        <taxon>Sar</taxon>
        <taxon>Alveolata</taxon>
        <taxon>Dinophyceae</taxon>
        <taxon>Suessiales</taxon>
        <taxon>Symbiodiniaceae</taxon>
        <taxon>Symbiodinium</taxon>
    </lineage>
</organism>
<evidence type="ECO:0008006" key="4">
    <source>
        <dbReference type="Google" id="ProtNLM"/>
    </source>
</evidence>
<accession>A0A812RWG3</accession>
<reference evidence="2" key="1">
    <citation type="submission" date="2021-02" db="EMBL/GenBank/DDBJ databases">
        <authorList>
            <person name="Dougan E. K."/>
            <person name="Rhodes N."/>
            <person name="Thang M."/>
            <person name="Chan C."/>
        </authorList>
    </citation>
    <scope>NUCLEOTIDE SEQUENCE</scope>
</reference>
<evidence type="ECO:0000313" key="2">
    <source>
        <dbReference type="EMBL" id="CAE7455931.1"/>
    </source>
</evidence>
<name>A0A812RWG3_9DINO</name>
<protein>
    <recommendedName>
        <fullName evidence="4">SET domain-containing protein</fullName>
    </recommendedName>
</protein>
<feature type="region of interest" description="Disordered" evidence="1">
    <location>
        <begin position="81"/>
        <end position="101"/>
    </location>
</feature>
<proteinExistence type="predicted"/>
<evidence type="ECO:0000256" key="1">
    <source>
        <dbReference type="SAM" id="MobiDB-lite"/>
    </source>
</evidence>
<dbReference type="Proteomes" id="UP000604046">
    <property type="component" value="Unassembled WGS sequence"/>
</dbReference>
<gene>
    <name evidence="2" type="ORF">SNAT2548_LOCUS25125</name>
</gene>
<evidence type="ECO:0000313" key="3">
    <source>
        <dbReference type="Proteomes" id="UP000604046"/>
    </source>
</evidence>
<dbReference type="AlphaFoldDB" id="A0A812RWG3"/>
<comment type="caution">
    <text evidence="2">The sequence shown here is derived from an EMBL/GenBank/DDBJ whole genome shotgun (WGS) entry which is preliminary data.</text>
</comment>